<name>A0A0V0T063_9BILA</name>
<accession>A0A0V0T063</accession>
<feature type="non-terminal residue" evidence="2">
    <location>
        <position position="1"/>
    </location>
</feature>
<gene>
    <name evidence="2" type="ORF">T05_11208</name>
    <name evidence="1" type="ORF">T05_14811</name>
</gene>
<organism evidence="2 3">
    <name type="scientific">Trichinella murrelli</name>
    <dbReference type="NCBI Taxonomy" id="144512"/>
    <lineage>
        <taxon>Eukaryota</taxon>
        <taxon>Metazoa</taxon>
        <taxon>Ecdysozoa</taxon>
        <taxon>Nematoda</taxon>
        <taxon>Enoplea</taxon>
        <taxon>Dorylaimia</taxon>
        <taxon>Trichinellida</taxon>
        <taxon>Trichinellidae</taxon>
        <taxon>Trichinella</taxon>
    </lineage>
</organism>
<dbReference type="AlphaFoldDB" id="A0A0V0T063"/>
<feature type="non-terminal residue" evidence="2">
    <location>
        <position position="62"/>
    </location>
</feature>
<dbReference type="Proteomes" id="UP000055048">
    <property type="component" value="Unassembled WGS sequence"/>
</dbReference>
<reference evidence="2 3" key="1">
    <citation type="submission" date="2015-01" db="EMBL/GenBank/DDBJ databases">
        <title>Evolution of Trichinella species and genotypes.</title>
        <authorList>
            <person name="Korhonen P.K."/>
            <person name="Edoardo P."/>
            <person name="Giuseppe L.R."/>
            <person name="Gasser R.B."/>
        </authorList>
    </citation>
    <scope>NUCLEOTIDE SEQUENCE [LARGE SCALE GENOMIC DNA]</scope>
    <source>
        <strain evidence="2">ISS417</strain>
    </source>
</reference>
<evidence type="ECO:0000313" key="1">
    <source>
        <dbReference type="EMBL" id="KRX32111.1"/>
    </source>
</evidence>
<dbReference type="EMBL" id="JYDJ01001383">
    <property type="protein sequence ID" value="KRX32111.1"/>
    <property type="molecule type" value="Genomic_DNA"/>
</dbReference>
<dbReference type="EMBL" id="JYDJ01001321">
    <property type="protein sequence ID" value="KRX32229.1"/>
    <property type="molecule type" value="Genomic_DNA"/>
</dbReference>
<proteinExistence type="predicted"/>
<protein>
    <submittedName>
        <fullName evidence="2">Uncharacterized protein</fullName>
    </submittedName>
</protein>
<dbReference type="OrthoDB" id="5940454at2759"/>
<sequence>LPGCTNDVFGLNVFASATLVSFLSAESERLTMRLEDAHGRMDAVMELMTAVFNSPDAIPLNR</sequence>
<evidence type="ECO:0000313" key="2">
    <source>
        <dbReference type="EMBL" id="KRX32229.1"/>
    </source>
</evidence>
<comment type="caution">
    <text evidence="2">The sequence shown here is derived from an EMBL/GenBank/DDBJ whole genome shotgun (WGS) entry which is preliminary data.</text>
</comment>
<keyword evidence="3" id="KW-1185">Reference proteome</keyword>
<evidence type="ECO:0000313" key="3">
    <source>
        <dbReference type="Proteomes" id="UP000055048"/>
    </source>
</evidence>